<comment type="caution">
    <text evidence="4">The sequence shown here is derived from an EMBL/GenBank/DDBJ whole genome shotgun (WGS) entry which is preliminary data.</text>
</comment>
<dbReference type="InterPro" id="IPR016181">
    <property type="entry name" value="Acyl_CoA_acyltransferase"/>
</dbReference>
<dbReference type="Pfam" id="PF13508">
    <property type="entry name" value="Acetyltransf_7"/>
    <property type="match status" value="1"/>
</dbReference>
<dbReference type="OrthoDB" id="9797417at2"/>
<dbReference type="InterPro" id="IPR050832">
    <property type="entry name" value="Bact_Acetyltransf"/>
</dbReference>
<dbReference type="RefSeq" id="WP_053251781.1">
    <property type="nucleotide sequence ID" value="NZ_LGAP01000025.1"/>
</dbReference>
<dbReference type="AlphaFoldDB" id="A0A0L8BJ05"/>
<dbReference type="InterPro" id="IPR000182">
    <property type="entry name" value="GNAT_dom"/>
</dbReference>
<evidence type="ECO:0000313" key="4">
    <source>
        <dbReference type="EMBL" id="KOF14573.1"/>
    </source>
</evidence>
<sequence length="148" mass="16486">MNIVVRKARAEDVEAIFDIRTSVVQNHLSREQLSEMGITPATLIEILAADAGVWIAEVDGSPAAFSSIDDEDGSVFALFVNPDFEGLGLGRLLLKEAETALFRNHETIWLETDGREGIRANGFYRKHGWIHVDTMANGDVRYEKSRPK</sequence>
<dbReference type="Gene3D" id="3.40.630.30">
    <property type="match status" value="1"/>
</dbReference>
<keyword evidence="1 4" id="KW-0808">Transferase</keyword>
<evidence type="ECO:0000256" key="2">
    <source>
        <dbReference type="ARBA" id="ARBA00023315"/>
    </source>
</evidence>
<name>A0A0L8BJ05_ENSAD</name>
<evidence type="ECO:0000313" key="5">
    <source>
        <dbReference type="Proteomes" id="UP000037425"/>
    </source>
</evidence>
<dbReference type="EMBL" id="LGAP01000025">
    <property type="protein sequence ID" value="KOF14573.1"/>
    <property type="molecule type" value="Genomic_DNA"/>
</dbReference>
<dbReference type="Proteomes" id="UP000037425">
    <property type="component" value="Unassembled WGS sequence"/>
</dbReference>
<dbReference type="PATRIC" id="fig|106592.7.peg.4066"/>
<dbReference type="SUPFAM" id="SSF55729">
    <property type="entry name" value="Acyl-CoA N-acyltransferases (Nat)"/>
    <property type="match status" value="1"/>
</dbReference>
<dbReference type="PANTHER" id="PTHR43877">
    <property type="entry name" value="AMINOALKYLPHOSPHONATE N-ACETYLTRANSFERASE-RELATED-RELATED"/>
    <property type="match status" value="1"/>
</dbReference>
<reference evidence="5" key="1">
    <citation type="submission" date="2015-07" db="EMBL/GenBank/DDBJ databases">
        <title>Whole genome sequence of an Ensifer adhaerens strain isolated from a cave pool in the Wind Cave National Park.</title>
        <authorList>
            <person name="Eng W.W.H."/>
            <person name="Gan H.M."/>
            <person name="Barton H.A."/>
            <person name="Savka M.A."/>
        </authorList>
    </citation>
    <scope>NUCLEOTIDE SEQUENCE [LARGE SCALE GENOMIC DNA]</scope>
    <source>
        <strain evidence="5">SD006</strain>
    </source>
</reference>
<evidence type="ECO:0000259" key="3">
    <source>
        <dbReference type="PROSITE" id="PS51186"/>
    </source>
</evidence>
<dbReference type="GO" id="GO:0016747">
    <property type="term" value="F:acyltransferase activity, transferring groups other than amino-acyl groups"/>
    <property type="evidence" value="ECO:0007669"/>
    <property type="project" value="InterPro"/>
</dbReference>
<gene>
    <name evidence="4" type="ORF">AC244_26420</name>
</gene>
<keyword evidence="2" id="KW-0012">Acyltransferase</keyword>
<dbReference type="PANTHER" id="PTHR43877:SF2">
    <property type="entry name" value="AMINOALKYLPHOSPHONATE N-ACETYLTRANSFERASE-RELATED"/>
    <property type="match status" value="1"/>
</dbReference>
<feature type="domain" description="N-acetyltransferase" evidence="3">
    <location>
        <begin position="3"/>
        <end position="147"/>
    </location>
</feature>
<proteinExistence type="predicted"/>
<protein>
    <submittedName>
        <fullName evidence="4">GCN5 family acetyltransferase</fullName>
    </submittedName>
</protein>
<dbReference type="PROSITE" id="PS51186">
    <property type="entry name" value="GNAT"/>
    <property type="match status" value="1"/>
</dbReference>
<evidence type="ECO:0000256" key="1">
    <source>
        <dbReference type="ARBA" id="ARBA00022679"/>
    </source>
</evidence>
<organism evidence="4 5">
    <name type="scientific">Ensifer adhaerens</name>
    <name type="common">Sinorhizobium morelense</name>
    <dbReference type="NCBI Taxonomy" id="106592"/>
    <lineage>
        <taxon>Bacteria</taxon>
        <taxon>Pseudomonadati</taxon>
        <taxon>Pseudomonadota</taxon>
        <taxon>Alphaproteobacteria</taxon>
        <taxon>Hyphomicrobiales</taxon>
        <taxon>Rhizobiaceae</taxon>
        <taxon>Sinorhizobium/Ensifer group</taxon>
        <taxon>Ensifer</taxon>
    </lineage>
</organism>
<accession>A0A0L8BJ05</accession>